<dbReference type="KEGG" id="psti:SOO65_04170"/>
<dbReference type="EMBL" id="CP139487">
    <property type="protein sequence ID" value="WPU65934.1"/>
    <property type="molecule type" value="Genomic_DNA"/>
</dbReference>
<organism evidence="1 2">
    <name type="scientific">Peredibacter starrii</name>
    <dbReference type="NCBI Taxonomy" id="28202"/>
    <lineage>
        <taxon>Bacteria</taxon>
        <taxon>Pseudomonadati</taxon>
        <taxon>Bdellovibrionota</taxon>
        <taxon>Bacteriovoracia</taxon>
        <taxon>Bacteriovoracales</taxon>
        <taxon>Bacteriovoracaceae</taxon>
        <taxon>Peredibacter</taxon>
    </lineage>
</organism>
<gene>
    <name evidence="1" type="ORF">SOO65_04170</name>
</gene>
<proteinExistence type="predicted"/>
<dbReference type="AlphaFoldDB" id="A0AAX4HSP8"/>
<protein>
    <submittedName>
        <fullName evidence="1">Uncharacterized protein</fullName>
    </submittedName>
</protein>
<accession>A0AAX4HSP8</accession>
<evidence type="ECO:0000313" key="2">
    <source>
        <dbReference type="Proteomes" id="UP001324634"/>
    </source>
</evidence>
<dbReference type="Proteomes" id="UP001324634">
    <property type="component" value="Chromosome"/>
</dbReference>
<evidence type="ECO:0000313" key="1">
    <source>
        <dbReference type="EMBL" id="WPU65934.1"/>
    </source>
</evidence>
<sequence>MKNCVACEHEGKMAMADYVDVVYQTSGRHTYVRLCYNHSVELFKRGQTTFSFKYRISNEDKPREQRNPLSNFMLFNSFR</sequence>
<dbReference type="RefSeq" id="WP_321397417.1">
    <property type="nucleotide sequence ID" value="NZ_CP139487.1"/>
</dbReference>
<reference evidence="1 2" key="1">
    <citation type="submission" date="2023-11" db="EMBL/GenBank/DDBJ databases">
        <title>Peredibacter starrii A3.12.</title>
        <authorList>
            <person name="Mitchell R.J."/>
        </authorList>
    </citation>
    <scope>NUCLEOTIDE SEQUENCE [LARGE SCALE GENOMIC DNA]</scope>
    <source>
        <strain evidence="1 2">A3.12</strain>
    </source>
</reference>
<keyword evidence="2" id="KW-1185">Reference proteome</keyword>
<name>A0AAX4HSP8_9BACT</name>